<dbReference type="PANTHER" id="PTHR33755:SF6">
    <property type="entry name" value="PLASMID STABILIZATION SYSTEM PROTEIN"/>
    <property type="match status" value="1"/>
</dbReference>
<organism evidence="3 4">
    <name type="scientific">Sphingomonas citri</name>
    <dbReference type="NCBI Taxonomy" id="2862499"/>
    <lineage>
        <taxon>Bacteria</taxon>
        <taxon>Pseudomonadati</taxon>
        <taxon>Pseudomonadota</taxon>
        <taxon>Alphaproteobacteria</taxon>
        <taxon>Sphingomonadales</taxon>
        <taxon>Sphingomonadaceae</taxon>
        <taxon>Sphingomonas</taxon>
    </lineage>
</organism>
<comment type="caution">
    <text evidence="3">The sequence shown here is derived from an EMBL/GenBank/DDBJ whole genome shotgun (WGS) entry which is preliminary data.</text>
</comment>
<dbReference type="RefSeq" id="WP_219747787.1">
    <property type="nucleotide sequence ID" value="NZ_JAHXZN010000001.1"/>
</dbReference>
<name>A0ABS7BLE2_9SPHN</name>
<evidence type="ECO:0000256" key="1">
    <source>
        <dbReference type="ARBA" id="ARBA00006226"/>
    </source>
</evidence>
<dbReference type="InterPro" id="IPR051803">
    <property type="entry name" value="TA_system_RelE-like_toxin"/>
</dbReference>
<keyword evidence="4" id="KW-1185">Reference proteome</keyword>
<keyword evidence="2" id="KW-1277">Toxin-antitoxin system</keyword>
<accession>A0ABS7BLE2</accession>
<evidence type="ECO:0000313" key="4">
    <source>
        <dbReference type="Proteomes" id="UP000759103"/>
    </source>
</evidence>
<dbReference type="PANTHER" id="PTHR33755">
    <property type="entry name" value="TOXIN PARE1-RELATED"/>
    <property type="match status" value="1"/>
</dbReference>
<evidence type="ECO:0000313" key="3">
    <source>
        <dbReference type="EMBL" id="MBW6530424.1"/>
    </source>
</evidence>
<reference evidence="3 4" key="1">
    <citation type="submission" date="2021-07" db="EMBL/GenBank/DDBJ databases">
        <title>Sphingomonas sp.</title>
        <authorList>
            <person name="Feng G."/>
            <person name="Li J."/>
            <person name="Pan M."/>
        </authorList>
    </citation>
    <scope>NUCLEOTIDE SEQUENCE [LARGE SCALE GENOMIC DNA]</scope>
    <source>
        <strain evidence="3 4">RRHST34</strain>
    </source>
</reference>
<dbReference type="Pfam" id="PF05016">
    <property type="entry name" value="ParE_toxin"/>
    <property type="match status" value="1"/>
</dbReference>
<comment type="similarity">
    <text evidence="1">Belongs to the RelE toxin family.</text>
</comment>
<dbReference type="Proteomes" id="UP000759103">
    <property type="component" value="Unassembled WGS sequence"/>
</dbReference>
<gene>
    <name evidence="3" type="ORF">KZ820_06725</name>
</gene>
<evidence type="ECO:0000256" key="2">
    <source>
        <dbReference type="ARBA" id="ARBA00022649"/>
    </source>
</evidence>
<dbReference type="InterPro" id="IPR007712">
    <property type="entry name" value="RelE/ParE_toxin"/>
</dbReference>
<protein>
    <submittedName>
        <fullName evidence="3">Type II toxin-antitoxin system RelE/ParE family toxin</fullName>
    </submittedName>
</protein>
<sequence length="98" mass="11133">MKVRLTGEAERALEGIGVTIAERNPARALSFVREIRDRCMSLASFPNRFPLVPRFESQGVRHLVHGNYLVFYRVEPDAVVILTILHGAMDYAEHLDLL</sequence>
<dbReference type="EMBL" id="JAHXZN010000001">
    <property type="protein sequence ID" value="MBW6530424.1"/>
    <property type="molecule type" value="Genomic_DNA"/>
</dbReference>
<dbReference type="InterPro" id="IPR035093">
    <property type="entry name" value="RelE/ParE_toxin_dom_sf"/>
</dbReference>
<proteinExistence type="inferred from homology"/>
<dbReference type="Gene3D" id="3.30.2310.20">
    <property type="entry name" value="RelE-like"/>
    <property type="match status" value="1"/>
</dbReference>